<keyword evidence="7" id="KW-0325">Glycoprotein</keyword>
<evidence type="ECO:0000256" key="4">
    <source>
        <dbReference type="ARBA" id="ARBA00022622"/>
    </source>
</evidence>
<organism evidence="13 14">
    <name type="scientific">Phaseolus angularis</name>
    <name type="common">Azuki bean</name>
    <name type="synonym">Vigna angularis</name>
    <dbReference type="NCBI Taxonomy" id="3914"/>
    <lineage>
        <taxon>Eukaryota</taxon>
        <taxon>Viridiplantae</taxon>
        <taxon>Streptophyta</taxon>
        <taxon>Embryophyta</taxon>
        <taxon>Tracheophyta</taxon>
        <taxon>Spermatophyta</taxon>
        <taxon>Magnoliopsida</taxon>
        <taxon>eudicotyledons</taxon>
        <taxon>Gunneridae</taxon>
        <taxon>Pentapetalae</taxon>
        <taxon>rosids</taxon>
        <taxon>fabids</taxon>
        <taxon>Fabales</taxon>
        <taxon>Fabaceae</taxon>
        <taxon>Papilionoideae</taxon>
        <taxon>50 kb inversion clade</taxon>
        <taxon>NPAAA clade</taxon>
        <taxon>indigoferoid/millettioid clade</taxon>
        <taxon>Phaseoleae</taxon>
        <taxon>Vigna</taxon>
    </lineage>
</organism>
<comment type="caution">
    <text evidence="13">The sequence shown here is derived from an EMBL/GenBank/DDBJ whole genome shotgun (WGS) entry which is preliminary data.</text>
</comment>
<evidence type="ECO:0000256" key="3">
    <source>
        <dbReference type="ARBA" id="ARBA00022475"/>
    </source>
</evidence>
<evidence type="ECO:0000256" key="1">
    <source>
        <dbReference type="ARBA" id="ARBA00004609"/>
    </source>
</evidence>
<dbReference type="SUPFAM" id="SSF47699">
    <property type="entry name" value="Bifunctional inhibitor/lipid-transfer protein/seed storage 2S albumin"/>
    <property type="match status" value="1"/>
</dbReference>
<evidence type="ECO:0000313" key="13">
    <source>
        <dbReference type="EMBL" id="KAG2401464.1"/>
    </source>
</evidence>
<comment type="similarity">
    <text evidence="2">Belongs to the plant LTP family.</text>
</comment>
<evidence type="ECO:0000256" key="9">
    <source>
        <dbReference type="SAM" id="MobiDB-lite"/>
    </source>
</evidence>
<evidence type="ECO:0000256" key="10">
    <source>
        <dbReference type="SAM" id="Phobius"/>
    </source>
</evidence>
<evidence type="ECO:0000256" key="7">
    <source>
        <dbReference type="ARBA" id="ARBA00023180"/>
    </source>
</evidence>
<protein>
    <recommendedName>
        <fullName evidence="12">Bifunctional inhibitor/plant lipid transfer protein/seed storage helical domain-containing protein</fullName>
    </recommendedName>
</protein>
<dbReference type="CDD" id="cd00010">
    <property type="entry name" value="AAI_LTSS"/>
    <property type="match status" value="1"/>
</dbReference>
<proteinExistence type="inferred from homology"/>
<dbReference type="AlphaFoldDB" id="A0A8T0KP29"/>
<name>A0A8T0KP29_PHAAN</name>
<dbReference type="InterPro" id="IPR036312">
    <property type="entry name" value="Bifun_inhib/LTP/seed_sf"/>
</dbReference>
<evidence type="ECO:0000256" key="8">
    <source>
        <dbReference type="ARBA" id="ARBA00023288"/>
    </source>
</evidence>
<dbReference type="GO" id="GO:0005886">
    <property type="term" value="C:plasma membrane"/>
    <property type="evidence" value="ECO:0007669"/>
    <property type="project" value="UniProtKB-SubCell"/>
</dbReference>
<dbReference type="SMART" id="SM00499">
    <property type="entry name" value="AAI"/>
    <property type="match status" value="1"/>
</dbReference>
<dbReference type="Pfam" id="PF14368">
    <property type="entry name" value="LTP_2"/>
    <property type="match status" value="1"/>
</dbReference>
<dbReference type="Proteomes" id="UP000743370">
    <property type="component" value="Unassembled WGS sequence"/>
</dbReference>
<evidence type="ECO:0000256" key="11">
    <source>
        <dbReference type="SAM" id="SignalP"/>
    </source>
</evidence>
<keyword evidence="8" id="KW-0449">Lipoprotein</keyword>
<keyword evidence="3" id="KW-1003">Cell membrane</keyword>
<feature type="chain" id="PRO_5035801906" description="Bifunctional inhibitor/plant lipid transfer protein/seed storage helical domain-containing protein" evidence="11">
    <location>
        <begin position="27"/>
        <end position="183"/>
    </location>
</feature>
<evidence type="ECO:0000259" key="12">
    <source>
        <dbReference type="SMART" id="SM00499"/>
    </source>
</evidence>
<dbReference type="EMBL" id="JABFOF010000003">
    <property type="protein sequence ID" value="KAG2401464.1"/>
    <property type="molecule type" value="Genomic_DNA"/>
</dbReference>
<keyword evidence="10" id="KW-0812">Transmembrane</keyword>
<feature type="region of interest" description="Disordered" evidence="9">
    <location>
        <begin position="109"/>
        <end position="155"/>
    </location>
</feature>
<dbReference type="GO" id="GO:0008289">
    <property type="term" value="F:lipid binding"/>
    <property type="evidence" value="ECO:0007669"/>
    <property type="project" value="InterPro"/>
</dbReference>
<comment type="subcellular location">
    <subcellularLocation>
        <location evidence="1">Cell membrane</location>
        <topology evidence="1">Lipid-anchor</topology>
        <topology evidence="1">GPI-anchor</topology>
    </subcellularLocation>
</comment>
<dbReference type="InterPro" id="IPR043325">
    <property type="entry name" value="LTSS"/>
</dbReference>
<dbReference type="FunFam" id="1.10.110.10:FF:000001">
    <property type="entry name" value="Bifunctional inhibitor/lipid-transfer protein/seed storage 2S albumin superfamily protein"/>
    <property type="match status" value="1"/>
</dbReference>
<evidence type="ECO:0000256" key="6">
    <source>
        <dbReference type="ARBA" id="ARBA00023157"/>
    </source>
</evidence>
<dbReference type="InterPro" id="IPR000528">
    <property type="entry name" value="Plant_nsLTP"/>
</dbReference>
<accession>A0A8T0KP29</accession>
<dbReference type="InterPro" id="IPR016140">
    <property type="entry name" value="Bifunc_inhib/LTP/seed_store"/>
</dbReference>
<gene>
    <name evidence="13" type="ORF">HKW66_Vig0195000</name>
</gene>
<keyword evidence="10" id="KW-1133">Transmembrane helix</keyword>
<feature type="compositionally biased region" description="Low complexity" evidence="9">
    <location>
        <begin position="109"/>
        <end position="124"/>
    </location>
</feature>
<evidence type="ECO:0000256" key="2">
    <source>
        <dbReference type="ARBA" id="ARBA00009748"/>
    </source>
</evidence>
<keyword evidence="5 11" id="KW-0732">Signal</keyword>
<feature type="transmembrane region" description="Helical" evidence="10">
    <location>
        <begin position="161"/>
        <end position="182"/>
    </location>
</feature>
<evidence type="ECO:0000313" key="14">
    <source>
        <dbReference type="Proteomes" id="UP000743370"/>
    </source>
</evidence>
<keyword evidence="10" id="KW-0472">Membrane</keyword>
<reference evidence="13 14" key="1">
    <citation type="submission" date="2020-05" db="EMBL/GenBank/DDBJ databases">
        <title>Vigna angularis (adzuki bean) Var. LongXiaoDou No. 4 denovo assembly.</title>
        <authorList>
            <person name="Xiang H."/>
        </authorList>
    </citation>
    <scope>NUCLEOTIDE SEQUENCE [LARGE SCALE GENOMIC DNA]</scope>
    <source>
        <tissue evidence="13">Leaf</tissue>
    </source>
</reference>
<feature type="signal peptide" evidence="11">
    <location>
        <begin position="1"/>
        <end position="26"/>
    </location>
</feature>
<dbReference type="Gene3D" id="1.10.110.10">
    <property type="entry name" value="Plant lipid-transfer and hydrophobic proteins"/>
    <property type="match status" value="1"/>
</dbReference>
<dbReference type="GO" id="GO:0098552">
    <property type="term" value="C:side of membrane"/>
    <property type="evidence" value="ECO:0007669"/>
    <property type="project" value="UniProtKB-KW"/>
</dbReference>
<keyword evidence="4" id="KW-0336">GPI-anchor</keyword>
<feature type="domain" description="Bifunctional inhibitor/plant lipid transfer protein/seed storage helical" evidence="12">
    <location>
        <begin position="31"/>
        <end position="108"/>
    </location>
</feature>
<keyword evidence="6" id="KW-1015">Disulfide bond</keyword>
<evidence type="ECO:0000256" key="5">
    <source>
        <dbReference type="ARBA" id="ARBA00022729"/>
    </source>
</evidence>
<sequence length="183" mass="18403">MTMAQGRMKMGMVLVIMSMLCAGAAALSSTCSSVLMSLSPCLNYIDGNSSTPSSSCCLQFASVVSSQPRCLCEVLNGGAASLGVPINQTKALTLPTACNVRTPPISRCNAASPAESPNSNAPGAGSITMPPGNMPAAKGSPASVPPSDNDNGSSGANSVKFSVPLLFLVLASTCVPTFATLIR</sequence>
<dbReference type="PRINTS" id="PR00382">
    <property type="entry name" value="LIPIDTRNSFER"/>
</dbReference>
<dbReference type="GO" id="GO:0006869">
    <property type="term" value="P:lipid transport"/>
    <property type="evidence" value="ECO:0007669"/>
    <property type="project" value="InterPro"/>
</dbReference>
<dbReference type="PANTHER" id="PTHR33044">
    <property type="entry name" value="BIFUNCTIONAL INHIBITOR/LIPID-TRANSFER PROTEIN/SEED STORAGE 2S ALBUMIN SUPERFAMILY PROTEIN-RELATED"/>
    <property type="match status" value="1"/>
</dbReference>